<gene>
    <name evidence="1" type="ORF">ALC56_00249</name>
</gene>
<proteinExistence type="predicted"/>
<organism evidence="1 2">
    <name type="scientific">Trachymyrmex septentrionalis</name>
    <dbReference type="NCBI Taxonomy" id="34720"/>
    <lineage>
        <taxon>Eukaryota</taxon>
        <taxon>Metazoa</taxon>
        <taxon>Ecdysozoa</taxon>
        <taxon>Arthropoda</taxon>
        <taxon>Hexapoda</taxon>
        <taxon>Insecta</taxon>
        <taxon>Pterygota</taxon>
        <taxon>Neoptera</taxon>
        <taxon>Endopterygota</taxon>
        <taxon>Hymenoptera</taxon>
        <taxon>Apocrita</taxon>
        <taxon>Aculeata</taxon>
        <taxon>Formicoidea</taxon>
        <taxon>Formicidae</taxon>
        <taxon>Myrmicinae</taxon>
        <taxon>Trachymyrmex</taxon>
    </lineage>
</organism>
<protein>
    <submittedName>
        <fullName evidence="1">Uncharacterized protein</fullName>
    </submittedName>
</protein>
<feature type="non-terminal residue" evidence="1">
    <location>
        <position position="1"/>
    </location>
</feature>
<dbReference type="STRING" id="34720.A0A151K1D4"/>
<reference evidence="1 2" key="1">
    <citation type="submission" date="2016-03" db="EMBL/GenBank/DDBJ databases">
        <title>Trachymyrmex septentrionalis WGS genome.</title>
        <authorList>
            <person name="Nygaard S."/>
            <person name="Hu H."/>
            <person name="Boomsma J."/>
            <person name="Zhang G."/>
        </authorList>
    </citation>
    <scope>NUCLEOTIDE SEQUENCE [LARGE SCALE GENOMIC DNA]</scope>
    <source>
        <strain evidence="1">Tsep2-gDNA-1</strain>
        <tissue evidence="1">Whole body</tissue>
    </source>
</reference>
<name>A0A151K1D4_9HYME</name>
<evidence type="ECO:0000313" key="1">
    <source>
        <dbReference type="EMBL" id="KYN45304.1"/>
    </source>
</evidence>
<accession>A0A151K1D4</accession>
<dbReference type="Proteomes" id="UP000078541">
    <property type="component" value="Unassembled WGS sequence"/>
</dbReference>
<sequence length="368" mass="43605">NVDYIEPRRFLEDISSVVLERVQDTIERYNYIKMNTIFNSKFATGYERANKNIILITKNYKLFQTSNLRETYKRCSYDAIKVSISSRSELRFIVRRKTEKFSTLLGFTWDALRKKKPLILGVNTNLDDVSKCSLDKVCQKDVSRSPKDFEVLLRYITIKNTKKLLIRLADDKKEKHINLQDTRDDNVGHFAWIKNLSRLMSSQLSKHHDDVSKCSLDKVCQKDVSRSPKDFEVLLRYITWVENVSDLARLLRIYSGYVEVDLEYPQRLHLHVTKIHRVLHFAQSFWLHDYIELNIFGKTMENARNYIDIKLLTQWNGAEAMIAKQNFHSRSVFSENLIAIKIRKLEMKFNKLIHVEMCILDIYVYSQR</sequence>
<evidence type="ECO:0000313" key="2">
    <source>
        <dbReference type="Proteomes" id="UP000078541"/>
    </source>
</evidence>
<dbReference type="AlphaFoldDB" id="A0A151K1D4"/>
<keyword evidence="2" id="KW-1185">Reference proteome</keyword>
<dbReference type="EMBL" id="KQ981174">
    <property type="protein sequence ID" value="KYN45304.1"/>
    <property type="molecule type" value="Genomic_DNA"/>
</dbReference>